<dbReference type="Proteomes" id="UP001055879">
    <property type="component" value="Linkage Group LG09"/>
</dbReference>
<organism evidence="1 2">
    <name type="scientific">Arctium lappa</name>
    <name type="common">Greater burdock</name>
    <name type="synonym">Lappa major</name>
    <dbReference type="NCBI Taxonomy" id="4217"/>
    <lineage>
        <taxon>Eukaryota</taxon>
        <taxon>Viridiplantae</taxon>
        <taxon>Streptophyta</taxon>
        <taxon>Embryophyta</taxon>
        <taxon>Tracheophyta</taxon>
        <taxon>Spermatophyta</taxon>
        <taxon>Magnoliopsida</taxon>
        <taxon>eudicotyledons</taxon>
        <taxon>Gunneridae</taxon>
        <taxon>Pentapetalae</taxon>
        <taxon>asterids</taxon>
        <taxon>campanulids</taxon>
        <taxon>Asterales</taxon>
        <taxon>Asteraceae</taxon>
        <taxon>Carduoideae</taxon>
        <taxon>Cardueae</taxon>
        <taxon>Arctiinae</taxon>
        <taxon>Arctium</taxon>
    </lineage>
</organism>
<proteinExistence type="predicted"/>
<name>A0ACB8ZWQ0_ARCLA</name>
<gene>
    <name evidence="1" type="ORF">L6452_26816</name>
</gene>
<protein>
    <submittedName>
        <fullName evidence="1">Uncharacterized protein</fullName>
    </submittedName>
</protein>
<evidence type="ECO:0000313" key="2">
    <source>
        <dbReference type="Proteomes" id="UP001055879"/>
    </source>
</evidence>
<accession>A0ACB8ZWQ0</accession>
<keyword evidence="2" id="KW-1185">Reference proteome</keyword>
<evidence type="ECO:0000313" key="1">
    <source>
        <dbReference type="EMBL" id="KAI3701613.1"/>
    </source>
</evidence>
<reference evidence="2" key="1">
    <citation type="journal article" date="2022" name="Mol. Ecol. Resour.">
        <title>The genomes of chicory, endive, great burdock and yacon provide insights into Asteraceae palaeo-polyploidization history and plant inulin production.</title>
        <authorList>
            <person name="Fan W."/>
            <person name="Wang S."/>
            <person name="Wang H."/>
            <person name="Wang A."/>
            <person name="Jiang F."/>
            <person name="Liu H."/>
            <person name="Zhao H."/>
            <person name="Xu D."/>
            <person name="Zhang Y."/>
        </authorList>
    </citation>
    <scope>NUCLEOTIDE SEQUENCE [LARGE SCALE GENOMIC DNA]</scope>
    <source>
        <strain evidence="2">cv. Niubang</strain>
    </source>
</reference>
<reference evidence="1 2" key="2">
    <citation type="journal article" date="2022" name="Mol. Ecol. Resour.">
        <title>The genomes of chicory, endive, great burdock and yacon provide insights into Asteraceae paleo-polyploidization history and plant inulin production.</title>
        <authorList>
            <person name="Fan W."/>
            <person name="Wang S."/>
            <person name="Wang H."/>
            <person name="Wang A."/>
            <person name="Jiang F."/>
            <person name="Liu H."/>
            <person name="Zhao H."/>
            <person name="Xu D."/>
            <person name="Zhang Y."/>
        </authorList>
    </citation>
    <scope>NUCLEOTIDE SEQUENCE [LARGE SCALE GENOMIC DNA]</scope>
    <source>
        <strain evidence="2">cv. Niubang</strain>
    </source>
</reference>
<sequence length="68" mass="7930">MKIHHRTTKFKRAFSLSLISSPLSHFRQERESSIPDISLPIYPQKNPIFHNLKIKYLDSIDSASFVNC</sequence>
<comment type="caution">
    <text evidence="1">The sequence shown here is derived from an EMBL/GenBank/DDBJ whole genome shotgun (WGS) entry which is preliminary data.</text>
</comment>
<dbReference type="EMBL" id="CM042055">
    <property type="protein sequence ID" value="KAI3701613.1"/>
    <property type="molecule type" value="Genomic_DNA"/>
</dbReference>